<dbReference type="Proteomes" id="UP000789759">
    <property type="component" value="Unassembled WGS sequence"/>
</dbReference>
<proteinExistence type="predicted"/>
<keyword evidence="3" id="KW-1185">Reference proteome</keyword>
<evidence type="ECO:0000256" key="1">
    <source>
        <dbReference type="SAM" id="Phobius"/>
    </source>
</evidence>
<dbReference type="EMBL" id="CAJVQA010004839">
    <property type="protein sequence ID" value="CAG8607725.1"/>
    <property type="molecule type" value="Genomic_DNA"/>
</dbReference>
<name>A0A9N9GG22_9GLOM</name>
<dbReference type="OrthoDB" id="2412742at2759"/>
<comment type="caution">
    <text evidence="2">The sequence shown here is derived from an EMBL/GenBank/DDBJ whole genome shotgun (WGS) entry which is preliminary data.</text>
</comment>
<feature type="transmembrane region" description="Helical" evidence="1">
    <location>
        <begin position="46"/>
        <end position="64"/>
    </location>
</feature>
<reference evidence="2" key="1">
    <citation type="submission" date="2021-06" db="EMBL/GenBank/DDBJ databases">
        <authorList>
            <person name="Kallberg Y."/>
            <person name="Tangrot J."/>
            <person name="Rosling A."/>
        </authorList>
    </citation>
    <scope>NUCLEOTIDE SEQUENCE</scope>
    <source>
        <strain evidence="2">FL966</strain>
    </source>
</reference>
<gene>
    <name evidence="2" type="ORF">CPELLU_LOCUS7301</name>
</gene>
<keyword evidence="1" id="KW-0812">Transmembrane</keyword>
<sequence length="251" mass="29031">MSIKKFRERIIGSCGISLCLAVVTTIYLCLTHFNENKELNLLNYGAYYYFVVKILYCSIIAHMIPSFSIFYFFLIIGLLSFQYAFSDDDANYVSLVQSAGTIDSSDIPWLILGVVIGLLLYSIILIIVMAIQYRLYFKWLKNNYKNNPDTLYDYFLYSKSYTIFIIVCSIYRPLSACEVEMIDKWIKSPSIKMVLSTDHENRYLSSIQLSDNHCALTFAEAIYRLASDEFFIFKEGLSDDNMQDTTIVSEE</sequence>
<feature type="transmembrane region" description="Helical" evidence="1">
    <location>
        <begin position="12"/>
        <end position="34"/>
    </location>
</feature>
<organism evidence="2 3">
    <name type="scientific">Cetraspora pellucida</name>
    <dbReference type="NCBI Taxonomy" id="1433469"/>
    <lineage>
        <taxon>Eukaryota</taxon>
        <taxon>Fungi</taxon>
        <taxon>Fungi incertae sedis</taxon>
        <taxon>Mucoromycota</taxon>
        <taxon>Glomeromycotina</taxon>
        <taxon>Glomeromycetes</taxon>
        <taxon>Diversisporales</taxon>
        <taxon>Gigasporaceae</taxon>
        <taxon>Cetraspora</taxon>
    </lineage>
</organism>
<feature type="transmembrane region" description="Helical" evidence="1">
    <location>
        <begin position="69"/>
        <end position="85"/>
    </location>
</feature>
<keyword evidence="1" id="KW-1133">Transmembrane helix</keyword>
<dbReference type="AlphaFoldDB" id="A0A9N9GG22"/>
<feature type="transmembrane region" description="Helical" evidence="1">
    <location>
        <begin position="107"/>
        <end position="133"/>
    </location>
</feature>
<protein>
    <submittedName>
        <fullName evidence="2">15368_t:CDS:1</fullName>
    </submittedName>
</protein>
<accession>A0A9N9GG22</accession>
<evidence type="ECO:0000313" key="2">
    <source>
        <dbReference type="EMBL" id="CAG8607725.1"/>
    </source>
</evidence>
<keyword evidence="1" id="KW-0472">Membrane</keyword>
<evidence type="ECO:0000313" key="3">
    <source>
        <dbReference type="Proteomes" id="UP000789759"/>
    </source>
</evidence>